<feature type="domain" description="Reverse transcriptase/retrotransposon-derived protein RNase H-like" evidence="4">
    <location>
        <begin position="470"/>
        <end position="574"/>
    </location>
</feature>
<organism evidence="5 6">
    <name type="scientific">Lolium multiflorum</name>
    <name type="common">Italian ryegrass</name>
    <name type="synonym">Lolium perenne subsp. multiflorum</name>
    <dbReference type="NCBI Taxonomy" id="4521"/>
    <lineage>
        <taxon>Eukaryota</taxon>
        <taxon>Viridiplantae</taxon>
        <taxon>Streptophyta</taxon>
        <taxon>Embryophyta</taxon>
        <taxon>Tracheophyta</taxon>
        <taxon>Spermatophyta</taxon>
        <taxon>Magnoliopsida</taxon>
        <taxon>Liliopsida</taxon>
        <taxon>Poales</taxon>
        <taxon>Poaceae</taxon>
        <taxon>BOP clade</taxon>
        <taxon>Pooideae</taxon>
        <taxon>Poodae</taxon>
        <taxon>Poeae</taxon>
        <taxon>Poeae Chloroplast Group 2 (Poeae type)</taxon>
        <taxon>Loliodinae</taxon>
        <taxon>Loliinae</taxon>
        <taxon>Lolium</taxon>
    </lineage>
</organism>
<feature type="compositionally biased region" description="Low complexity" evidence="2">
    <location>
        <begin position="830"/>
        <end position="844"/>
    </location>
</feature>
<dbReference type="SUPFAM" id="SSF56672">
    <property type="entry name" value="DNA/RNA polymerases"/>
    <property type="match status" value="1"/>
</dbReference>
<keyword evidence="6" id="KW-1185">Reference proteome</keyword>
<dbReference type="Pfam" id="PF00078">
    <property type="entry name" value="RVT_1"/>
    <property type="match status" value="1"/>
</dbReference>
<dbReference type="EMBL" id="JAUUTY010000001">
    <property type="protein sequence ID" value="KAK1696611.1"/>
    <property type="molecule type" value="Genomic_DNA"/>
</dbReference>
<feature type="region of interest" description="Disordered" evidence="2">
    <location>
        <begin position="627"/>
        <end position="649"/>
    </location>
</feature>
<feature type="region of interest" description="Disordered" evidence="2">
    <location>
        <begin position="727"/>
        <end position="752"/>
    </location>
</feature>
<dbReference type="GO" id="GO:0003824">
    <property type="term" value="F:catalytic activity"/>
    <property type="evidence" value="ECO:0007669"/>
    <property type="project" value="UniProtKB-KW"/>
</dbReference>
<dbReference type="PANTHER" id="PTHR37984">
    <property type="entry name" value="PROTEIN CBG26694"/>
    <property type="match status" value="1"/>
</dbReference>
<dbReference type="AlphaFoldDB" id="A0AAD8U0F4"/>
<evidence type="ECO:0000256" key="1">
    <source>
        <dbReference type="ARBA" id="ARBA00023268"/>
    </source>
</evidence>
<dbReference type="Proteomes" id="UP001231189">
    <property type="component" value="Unassembled WGS sequence"/>
</dbReference>
<proteinExistence type="predicted"/>
<evidence type="ECO:0000256" key="2">
    <source>
        <dbReference type="SAM" id="MobiDB-lite"/>
    </source>
</evidence>
<dbReference type="Gene3D" id="3.30.70.270">
    <property type="match status" value="2"/>
</dbReference>
<feature type="domain" description="Reverse transcriptase" evidence="3">
    <location>
        <begin position="246"/>
        <end position="405"/>
    </location>
</feature>
<dbReference type="InterPro" id="IPR043502">
    <property type="entry name" value="DNA/RNA_pol_sf"/>
</dbReference>
<dbReference type="InterPro" id="IPR043128">
    <property type="entry name" value="Rev_trsase/Diguanyl_cyclase"/>
</dbReference>
<name>A0AAD8U0F4_LOLMU</name>
<dbReference type="InterPro" id="IPR000477">
    <property type="entry name" value="RT_dom"/>
</dbReference>
<evidence type="ECO:0000259" key="3">
    <source>
        <dbReference type="Pfam" id="PF00078"/>
    </source>
</evidence>
<dbReference type="InterPro" id="IPR041577">
    <property type="entry name" value="RT_RNaseH_2"/>
</dbReference>
<evidence type="ECO:0000259" key="4">
    <source>
        <dbReference type="Pfam" id="PF17919"/>
    </source>
</evidence>
<feature type="compositionally biased region" description="Basic and acidic residues" evidence="2">
    <location>
        <begin position="727"/>
        <end position="749"/>
    </location>
</feature>
<accession>A0AAD8U0F4</accession>
<evidence type="ECO:0008006" key="7">
    <source>
        <dbReference type="Google" id="ProtNLM"/>
    </source>
</evidence>
<comment type="caution">
    <text evidence="5">The sequence shown here is derived from an EMBL/GenBank/DDBJ whole genome shotgun (WGS) entry which is preliminary data.</text>
</comment>
<dbReference type="FunFam" id="3.30.70.270:FF:000020">
    <property type="entry name" value="Transposon Tf2-6 polyprotein-like Protein"/>
    <property type="match status" value="1"/>
</dbReference>
<feature type="region of interest" description="Disordered" evidence="2">
    <location>
        <begin position="811"/>
        <end position="844"/>
    </location>
</feature>
<dbReference type="PANTHER" id="PTHR37984:SF5">
    <property type="entry name" value="PROTEIN NYNRIN-LIKE"/>
    <property type="match status" value="1"/>
</dbReference>
<dbReference type="CDD" id="cd01647">
    <property type="entry name" value="RT_LTR"/>
    <property type="match status" value="1"/>
</dbReference>
<keyword evidence="1" id="KW-0511">Multifunctional enzyme</keyword>
<evidence type="ECO:0000313" key="5">
    <source>
        <dbReference type="EMBL" id="KAK1696611.1"/>
    </source>
</evidence>
<feature type="compositionally biased region" description="Low complexity" evidence="2">
    <location>
        <begin position="631"/>
        <end position="647"/>
    </location>
</feature>
<gene>
    <name evidence="5" type="ORF">QYE76_013308</name>
</gene>
<protein>
    <recommendedName>
        <fullName evidence="7">Reverse transcriptase domain-containing protein</fullName>
    </recommendedName>
</protein>
<evidence type="ECO:0000313" key="6">
    <source>
        <dbReference type="Proteomes" id="UP001231189"/>
    </source>
</evidence>
<sequence length="844" mass="94108">MSKVFMDGESGLNLLFSSTMKAMGLTIDMLKESDTGFHGIIPTRPAYPLGKISLDVVFGIPSNFRKEKLEFEVVDWESQYHAILGRPAFSKFMAIPHYAYLKLKMPGNNETTITVHGSFSRSDSCDRDFQKIASKFGAKEELNALDAITDHTKPPDDNRNESALIEFLRERWEIFAWEPSDMPGIPRELAEHALNVDPKAKPVQQTMRRFSEPKRKAIGEEVNRLRKAGFIRELKDSEWVANPVMVPKKDTTALRMCIDYTSLNKHCPKDHFPLPRIDQIVDSTAGCDRLSFLDAYSGYNQIKLKKEDQELTAFITPHGVFCYNVMTFGLKNAGATYQRCMQACLGEKMGRNIEVYIDDIVVKTKHAATLIDDLRETFDNLDRYKIKLNPKKCFFGVPGGQVLGYFISARGIEANPLKIKAILDMEPPKNLHQVQQLAGRLAALSRFIAKLGEKALPFYQLMKKSEKFEWTEEAQESFDNLKKILSTSPVLVTPHEKEPMLMYIAATVQVFSTVLLVEQEETGRVHGVQGPVYYLSEVLTPAKQRYPHHQKLAYAVWRTARKLRHYFTEHPIIVVRWHALQFASARDQRLCGPSLRGASRSPSCSRLYGVDPLPAGGFRRQHILARPVGQSSTSTTSPSTSEMAESTPVKHEDLADKLKKKHNKAKAVLGTELVGSCEKIRSHGIKLNGDTRPLPGVNTIDLSHSIREPGFSFDANMAGFVIRHDADKAESNHTRGKEKDEAVPRDRPRTAINGTWPRRRREACGIHAHYPCISSANMNSGATDVAATTTTMKNIVGPMQTGGIVSVTGTTTGPNVAPEGGLRSRTTWIGTGTAPSSGTAGIPE</sequence>
<dbReference type="InterPro" id="IPR050951">
    <property type="entry name" value="Retrovirus_Pol_polyprotein"/>
</dbReference>
<dbReference type="Gene3D" id="3.10.10.10">
    <property type="entry name" value="HIV Type 1 Reverse Transcriptase, subunit A, domain 1"/>
    <property type="match status" value="1"/>
</dbReference>
<reference evidence="5" key="1">
    <citation type="submission" date="2023-07" db="EMBL/GenBank/DDBJ databases">
        <title>A chromosome-level genome assembly of Lolium multiflorum.</title>
        <authorList>
            <person name="Chen Y."/>
            <person name="Copetti D."/>
            <person name="Kolliker R."/>
            <person name="Studer B."/>
        </authorList>
    </citation>
    <scope>NUCLEOTIDE SEQUENCE</scope>
    <source>
        <strain evidence="5">02402/16</strain>
        <tissue evidence="5">Leaf</tissue>
    </source>
</reference>
<dbReference type="Pfam" id="PF17919">
    <property type="entry name" value="RT_RNaseH_2"/>
    <property type="match status" value="1"/>
</dbReference>